<dbReference type="Gene3D" id="3.50.30.40">
    <property type="entry name" value="Ribonuclease E inhibitor RraA/RraA-like"/>
    <property type="match status" value="1"/>
</dbReference>
<accession>A0A841BKP6</accession>
<evidence type="ECO:0000256" key="3">
    <source>
        <dbReference type="ARBA" id="ARBA00008621"/>
    </source>
</evidence>
<feature type="binding site" evidence="13">
    <location>
        <position position="106"/>
    </location>
    <ligand>
        <name>Mg(2+)</name>
        <dbReference type="ChEBI" id="CHEBI:18420"/>
    </ligand>
</feature>
<dbReference type="GO" id="GO:0047443">
    <property type="term" value="F:4-hydroxy-4-methyl-2-oxoglutarate aldolase activity"/>
    <property type="evidence" value="ECO:0007669"/>
    <property type="project" value="UniProtKB-EC"/>
</dbReference>
<evidence type="ECO:0000256" key="5">
    <source>
        <dbReference type="ARBA" id="ARBA00012213"/>
    </source>
</evidence>
<dbReference type="InterPro" id="IPR036704">
    <property type="entry name" value="RraA/RraA-like_sf"/>
</dbReference>
<evidence type="ECO:0000313" key="15">
    <source>
        <dbReference type="Proteomes" id="UP000587527"/>
    </source>
</evidence>
<comment type="function">
    <text evidence="8">Catalyzes the aldol cleavage of 4-hydroxy-4-methyl-2-oxoglutarate (HMG) into 2 molecules of pyruvate. Also contains a secondary oxaloacetate (OAA) decarboxylase activity due to the common pyruvate enolate transition state formed following C-C bond cleavage in the retro-aldol and decarboxylation reactions.</text>
</comment>
<dbReference type="EMBL" id="JACHMN010000001">
    <property type="protein sequence ID" value="MBB5867806.1"/>
    <property type="molecule type" value="Genomic_DNA"/>
</dbReference>
<comment type="cofactor">
    <cofactor evidence="13">
        <name>Mg(2+)</name>
        <dbReference type="ChEBI" id="CHEBI:18420"/>
    </cofactor>
</comment>
<keyword evidence="13" id="KW-0460">Magnesium</keyword>
<sequence length="219" mass="22874">MSMQDLAERFRAVDTTAICDADKTVRTMSSAIRPRSAQRRICGTAFTVRCRDDFLAVLRAVETAAPGDVIVVDGGGREIALAGELFARGALVRGLGGIVIDGGYRDMAYISGCDLPVYSRFVTPMAGTVSALGDLQTPVTCGGVTVNPGDIVLADEEGLIVVAPDQVDDLLARAAAVKDAEGRLVARLTAGATLSQVTNLDQHVDTLLRGEPSSLALLA</sequence>
<dbReference type="GO" id="GO:0046872">
    <property type="term" value="F:metal ion binding"/>
    <property type="evidence" value="ECO:0007669"/>
    <property type="project" value="UniProtKB-KW"/>
</dbReference>
<dbReference type="EC" id="4.1.1.112" evidence="6"/>
<dbReference type="SUPFAM" id="SSF89562">
    <property type="entry name" value="RraA-like"/>
    <property type="match status" value="1"/>
</dbReference>
<evidence type="ECO:0000256" key="12">
    <source>
        <dbReference type="ARBA" id="ARBA00047973"/>
    </source>
</evidence>
<evidence type="ECO:0000256" key="4">
    <source>
        <dbReference type="ARBA" id="ARBA00011233"/>
    </source>
</evidence>
<dbReference type="Proteomes" id="UP000587527">
    <property type="component" value="Unassembled WGS sequence"/>
</dbReference>
<evidence type="ECO:0000256" key="10">
    <source>
        <dbReference type="ARBA" id="ARBA00030169"/>
    </source>
</evidence>
<evidence type="ECO:0000256" key="13">
    <source>
        <dbReference type="PIRSR" id="PIRSR605493-1"/>
    </source>
</evidence>
<name>A0A841BKP6_9ACTN</name>
<evidence type="ECO:0000256" key="6">
    <source>
        <dbReference type="ARBA" id="ARBA00012947"/>
    </source>
</evidence>
<dbReference type="GO" id="GO:0008948">
    <property type="term" value="F:oxaloacetate decarboxylase activity"/>
    <property type="evidence" value="ECO:0007669"/>
    <property type="project" value="UniProtKB-EC"/>
</dbReference>
<organism evidence="14 15">
    <name type="scientific">Allocatelliglobosispora scoriae</name>
    <dbReference type="NCBI Taxonomy" id="643052"/>
    <lineage>
        <taxon>Bacteria</taxon>
        <taxon>Bacillati</taxon>
        <taxon>Actinomycetota</taxon>
        <taxon>Actinomycetes</taxon>
        <taxon>Micromonosporales</taxon>
        <taxon>Micromonosporaceae</taxon>
        <taxon>Allocatelliglobosispora</taxon>
    </lineage>
</organism>
<dbReference type="PANTHER" id="PTHR33254">
    <property type="entry name" value="4-HYDROXY-4-METHYL-2-OXOGLUTARATE ALDOLASE 3-RELATED"/>
    <property type="match status" value="1"/>
</dbReference>
<feature type="binding site" evidence="13">
    <location>
        <position position="105"/>
    </location>
    <ligand>
        <name>substrate</name>
    </ligand>
</feature>
<evidence type="ECO:0000313" key="14">
    <source>
        <dbReference type="EMBL" id="MBB5867806.1"/>
    </source>
</evidence>
<protein>
    <recommendedName>
        <fullName evidence="7">Putative 4-hydroxy-4-methyl-2-oxoglutarate aldolase</fullName>
        <ecNumber evidence="6">4.1.1.112</ecNumber>
        <ecNumber evidence="5">4.1.3.17</ecNumber>
    </recommendedName>
    <alternativeName>
        <fullName evidence="11">Oxaloacetate decarboxylase</fullName>
    </alternativeName>
    <alternativeName>
        <fullName evidence="9">Regulator of ribonuclease activity homolog</fullName>
    </alternativeName>
    <alternativeName>
        <fullName evidence="10">RraA-like protein</fullName>
    </alternativeName>
</protein>
<comment type="similarity">
    <text evidence="3">Belongs to the class II aldolase/RraA-like family.</text>
</comment>
<dbReference type="AlphaFoldDB" id="A0A841BKP6"/>
<evidence type="ECO:0000256" key="9">
    <source>
        <dbReference type="ARBA" id="ARBA00029596"/>
    </source>
</evidence>
<evidence type="ECO:0000256" key="2">
    <source>
        <dbReference type="ARBA" id="ARBA00001968"/>
    </source>
</evidence>
<dbReference type="InterPro" id="IPR005493">
    <property type="entry name" value="RraA/RraA-like"/>
</dbReference>
<evidence type="ECO:0000256" key="8">
    <source>
        <dbReference type="ARBA" id="ARBA00025046"/>
    </source>
</evidence>
<keyword evidence="15" id="KW-1185">Reference proteome</keyword>
<reference evidence="14 15" key="1">
    <citation type="submission" date="2020-08" db="EMBL/GenBank/DDBJ databases">
        <title>Sequencing the genomes of 1000 actinobacteria strains.</title>
        <authorList>
            <person name="Klenk H.-P."/>
        </authorList>
    </citation>
    <scope>NUCLEOTIDE SEQUENCE [LARGE SCALE GENOMIC DNA]</scope>
    <source>
        <strain evidence="14 15">DSM 45362</strain>
    </source>
</reference>
<evidence type="ECO:0000256" key="7">
    <source>
        <dbReference type="ARBA" id="ARBA00016549"/>
    </source>
</evidence>
<comment type="cofactor">
    <cofactor evidence="2">
        <name>a divalent metal cation</name>
        <dbReference type="ChEBI" id="CHEBI:60240"/>
    </cofactor>
</comment>
<proteinExistence type="inferred from homology"/>
<evidence type="ECO:0000256" key="11">
    <source>
        <dbReference type="ARBA" id="ARBA00032305"/>
    </source>
</evidence>
<comment type="caution">
    <text evidence="14">The sequence shown here is derived from an EMBL/GenBank/DDBJ whole genome shotgun (WGS) entry which is preliminary data.</text>
</comment>
<dbReference type="PANTHER" id="PTHR33254:SF4">
    <property type="entry name" value="4-HYDROXY-4-METHYL-2-OXOGLUTARATE ALDOLASE 3-RELATED"/>
    <property type="match status" value="1"/>
</dbReference>
<dbReference type="EC" id="4.1.3.17" evidence="5"/>
<evidence type="ECO:0000256" key="1">
    <source>
        <dbReference type="ARBA" id="ARBA00001342"/>
    </source>
</evidence>
<comment type="catalytic activity">
    <reaction evidence="1">
        <text>4-hydroxy-4-methyl-2-oxoglutarate = 2 pyruvate</text>
        <dbReference type="Rhea" id="RHEA:22748"/>
        <dbReference type="ChEBI" id="CHEBI:15361"/>
        <dbReference type="ChEBI" id="CHEBI:58276"/>
        <dbReference type="EC" id="4.1.3.17"/>
    </reaction>
</comment>
<dbReference type="RefSeq" id="WP_184832992.1">
    <property type="nucleotide sequence ID" value="NZ_JACHMN010000001.1"/>
</dbReference>
<dbReference type="Pfam" id="PF03737">
    <property type="entry name" value="RraA-like"/>
    <property type="match status" value="1"/>
</dbReference>
<gene>
    <name evidence="14" type="ORF">F4553_001185</name>
</gene>
<dbReference type="CDD" id="cd16841">
    <property type="entry name" value="RraA_family"/>
    <property type="match status" value="1"/>
</dbReference>
<comment type="catalytic activity">
    <reaction evidence="12">
        <text>oxaloacetate + H(+) = pyruvate + CO2</text>
        <dbReference type="Rhea" id="RHEA:15641"/>
        <dbReference type="ChEBI" id="CHEBI:15361"/>
        <dbReference type="ChEBI" id="CHEBI:15378"/>
        <dbReference type="ChEBI" id="CHEBI:16452"/>
        <dbReference type="ChEBI" id="CHEBI:16526"/>
        <dbReference type="EC" id="4.1.1.112"/>
    </reaction>
</comment>
<keyword evidence="13" id="KW-0479">Metal-binding</keyword>
<comment type="subunit">
    <text evidence="4">Homotrimer.</text>
</comment>